<accession>A0A1F2P8E5</accession>
<dbReference type="AlphaFoldDB" id="A0A1F2P8E5"/>
<keyword evidence="3" id="KW-1185">Reference proteome</keyword>
<dbReference type="STRING" id="1838285.SCAL_000984"/>
<evidence type="ECO:0000313" key="2">
    <source>
        <dbReference type="EMBL" id="OFV67609.1"/>
    </source>
</evidence>
<evidence type="ECO:0000259" key="1">
    <source>
        <dbReference type="Pfam" id="PF11977"/>
    </source>
</evidence>
<organism evidence="2 3">
    <name type="scientific">Candidatus Syntropharchaeum caldarium</name>
    <dbReference type="NCBI Taxonomy" id="1838285"/>
    <lineage>
        <taxon>Archaea</taxon>
        <taxon>Methanobacteriati</taxon>
        <taxon>Methanobacteriota</taxon>
        <taxon>Stenosarchaea group</taxon>
        <taxon>Methanomicrobia</taxon>
        <taxon>Methanosarcinales</taxon>
        <taxon>ANME-2 cluster</taxon>
        <taxon>Candidatus Syntropharchaeum</taxon>
    </lineage>
</organism>
<dbReference type="Pfam" id="PF11977">
    <property type="entry name" value="RNase_Zc3h12a"/>
    <property type="match status" value="1"/>
</dbReference>
<protein>
    <recommendedName>
        <fullName evidence="1">RNase NYN domain-containing protein</fullName>
    </recommendedName>
</protein>
<evidence type="ECO:0000313" key="3">
    <source>
        <dbReference type="Proteomes" id="UP000186940"/>
    </source>
</evidence>
<dbReference type="InterPro" id="IPR021869">
    <property type="entry name" value="RNase_Zc3h12_NYN"/>
</dbReference>
<sequence>MDKAVDMKAEEIIKRLSNRDEEFFINTTAKVVSVDKRIKEGDRWTLGSITAENIEDAKTYKINFRINLWGKFSILVNELEKGDILNIKNGLAKNYSYNDKTYPQINCDERYGSQVEIKYKKERILVDGANVAWEAKKEGGPNIDNIEIIRLKLEKQGYTPIIIVDASLRHIIPEADKERFGKWIDEGKVIQAPAQVRADDALLKFADGRGLKIVSNDTFKDYRNIYPWIKDRSKRVPFNIIGTQAILHFH</sequence>
<feature type="domain" description="RNase NYN" evidence="1">
    <location>
        <begin position="121"/>
        <end position="240"/>
    </location>
</feature>
<comment type="caution">
    <text evidence="2">The sequence shown here is derived from an EMBL/GenBank/DDBJ whole genome shotgun (WGS) entry which is preliminary data.</text>
</comment>
<dbReference type="EMBL" id="LYOS01000003">
    <property type="protein sequence ID" value="OFV67609.1"/>
    <property type="molecule type" value="Genomic_DNA"/>
</dbReference>
<dbReference type="Gene3D" id="3.40.50.11980">
    <property type="match status" value="1"/>
</dbReference>
<reference evidence="2" key="1">
    <citation type="submission" date="2016-05" db="EMBL/GenBank/DDBJ databases">
        <title>Microbial consortia oxidize butane by reversing methanogenesis.</title>
        <authorList>
            <person name="Laso-Perez R."/>
            <person name="Richter M."/>
            <person name="Wegener G."/>
            <person name="Musat F."/>
        </authorList>
    </citation>
    <scope>NUCLEOTIDE SEQUENCE [LARGE SCALE GENOMIC DNA]</scope>
    <source>
        <strain evidence="2">BOX2</strain>
    </source>
</reference>
<dbReference type="Proteomes" id="UP000186940">
    <property type="component" value="Unassembled WGS sequence"/>
</dbReference>
<proteinExistence type="predicted"/>
<name>A0A1F2P8E5_9EURY</name>
<gene>
    <name evidence="2" type="ORF">SCAL_000984</name>
</gene>